<name>A0AAW1JK63_POPJA</name>
<dbReference type="Proteomes" id="UP001458880">
    <property type="component" value="Unassembled WGS sequence"/>
</dbReference>
<dbReference type="Pfam" id="PF02949">
    <property type="entry name" value="7tm_6"/>
    <property type="match status" value="1"/>
</dbReference>
<dbReference type="AlphaFoldDB" id="A0AAW1JK63"/>
<evidence type="ECO:0000256" key="6">
    <source>
        <dbReference type="ARBA" id="ARBA00022989"/>
    </source>
</evidence>
<protein>
    <submittedName>
        <fullName evidence="11">7tm Odorant receptor</fullName>
    </submittedName>
</protein>
<keyword evidence="2" id="KW-1003">Cell membrane</keyword>
<evidence type="ECO:0000256" key="3">
    <source>
        <dbReference type="ARBA" id="ARBA00022606"/>
    </source>
</evidence>
<evidence type="ECO:0000256" key="7">
    <source>
        <dbReference type="ARBA" id="ARBA00023136"/>
    </source>
</evidence>
<evidence type="ECO:0000256" key="4">
    <source>
        <dbReference type="ARBA" id="ARBA00022692"/>
    </source>
</evidence>
<organism evidence="11 12">
    <name type="scientific">Popillia japonica</name>
    <name type="common">Japanese beetle</name>
    <dbReference type="NCBI Taxonomy" id="7064"/>
    <lineage>
        <taxon>Eukaryota</taxon>
        <taxon>Metazoa</taxon>
        <taxon>Ecdysozoa</taxon>
        <taxon>Arthropoda</taxon>
        <taxon>Hexapoda</taxon>
        <taxon>Insecta</taxon>
        <taxon>Pterygota</taxon>
        <taxon>Neoptera</taxon>
        <taxon>Endopterygota</taxon>
        <taxon>Coleoptera</taxon>
        <taxon>Polyphaga</taxon>
        <taxon>Scarabaeiformia</taxon>
        <taxon>Scarabaeidae</taxon>
        <taxon>Rutelinae</taxon>
        <taxon>Popillia</taxon>
    </lineage>
</organism>
<keyword evidence="4" id="KW-0812">Transmembrane</keyword>
<keyword evidence="3" id="KW-0716">Sensory transduction</keyword>
<comment type="subcellular location">
    <subcellularLocation>
        <location evidence="1">Cell membrane</location>
        <topology evidence="1">Multi-pass membrane protein</topology>
    </subcellularLocation>
</comment>
<keyword evidence="9" id="KW-0807">Transducer</keyword>
<dbReference type="GO" id="GO:0004984">
    <property type="term" value="F:olfactory receptor activity"/>
    <property type="evidence" value="ECO:0007669"/>
    <property type="project" value="InterPro"/>
</dbReference>
<feature type="signal peptide" evidence="10">
    <location>
        <begin position="1"/>
        <end position="19"/>
    </location>
</feature>
<feature type="chain" id="PRO_5043519797" evidence="10">
    <location>
        <begin position="20"/>
        <end position="95"/>
    </location>
</feature>
<sequence>MSATLTLVLLQFACYTIPAEQLAFEFNDLSSVLYTTKWYTNTIQFQKLLLFMMAKSQTIPYFTGAGIMNINVDTFGSVIKKSFSFYAIMKNILIK</sequence>
<evidence type="ECO:0000313" key="12">
    <source>
        <dbReference type="Proteomes" id="UP001458880"/>
    </source>
</evidence>
<evidence type="ECO:0000256" key="9">
    <source>
        <dbReference type="ARBA" id="ARBA00023224"/>
    </source>
</evidence>
<keyword evidence="10" id="KW-0732">Signal</keyword>
<keyword evidence="8 11" id="KW-0675">Receptor</keyword>
<dbReference type="GO" id="GO:0007165">
    <property type="term" value="P:signal transduction"/>
    <property type="evidence" value="ECO:0007669"/>
    <property type="project" value="UniProtKB-KW"/>
</dbReference>
<evidence type="ECO:0000256" key="2">
    <source>
        <dbReference type="ARBA" id="ARBA00022475"/>
    </source>
</evidence>
<evidence type="ECO:0000256" key="1">
    <source>
        <dbReference type="ARBA" id="ARBA00004651"/>
    </source>
</evidence>
<dbReference type="InterPro" id="IPR004117">
    <property type="entry name" value="7tm6_olfct_rcpt"/>
</dbReference>
<evidence type="ECO:0000256" key="10">
    <source>
        <dbReference type="SAM" id="SignalP"/>
    </source>
</evidence>
<dbReference type="EMBL" id="JASPKY010000348">
    <property type="protein sequence ID" value="KAK9704524.1"/>
    <property type="molecule type" value="Genomic_DNA"/>
</dbReference>
<keyword evidence="5" id="KW-0552">Olfaction</keyword>
<evidence type="ECO:0000313" key="11">
    <source>
        <dbReference type="EMBL" id="KAK9704524.1"/>
    </source>
</evidence>
<evidence type="ECO:0000256" key="5">
    <source>
        <dbReference type="ARBA" id="ARBA00022725"/>
    </source>
</evidence>
<comment type="caution">
    <text evidence="11">The sequence shown here is derived from an EMBL/GenBank/DDBJ whole genome shotgun (WGS) entry which is preliminary data.</text>
</comment>
<gene>
    <name evidence="11" type="ORF">QE152_g27825</name>
</gene>
<dbReference type="PANTHER" id="PTHR21137:SF35">
    <property type="entry name" value="ODORANT RECEPTOR 19A-RELATED"/>
    <property type="match status" value="1"/>
</dbReference>
<dbReference type="GO" id="GO:0005886">
    <property type="term" value="C:plasma membrane"/>
    <property type="evidence" value="ECO:0007669"/>
    <property type="project" value="UniProtKB-SubCell"/>
</dbReference>
<dbReference type="GO" id="GO:0005549">
    <property type="term" value="F:odorant binding"/>
    <property type="evidence" value="ECO:0007669"/>
    <property type="project" value="InterPro"/>
</dbReference>
<dbReference type="PANTHER" id="PTHR21137">
    <property type="entry name" value="ODORANT RECEPTOR"/>
    <property type="match status" value="1"/>
</dbReference>
<keyword evidence="7" id="KW-0472">Membrane</keyword>
<keyword evidence="12" id="KW-1185">Reference proteome</keyword>
<keyword evidence="6" id="KW-1133">Transmembrane helix</keyword>
<evidence type="ECO:0000256" key="8">
    <source>
        <dbReference type="ARBA" id="ARBA00023170"/>
    </source>
</evidence>
<proteinExistence type="predicted"/>
<reference evidence="11 12" key="1">
    <citation type="journal article" date="2024" name="BMC Genomics">
        <title>De novo assembly and annotation of Popillia japonica's genome with initial clues to its potential as an invasive pest.</title>
        <authorList>
            <person name="Cucini C."/>
            <person name="Boschi S."/>
            <person name="Funari R."/>
            <person name="Cardaioli E."/>
            <person name="Iannotti N."/>
            <person name="Marturano G."/>
            <person name="Paoli F."/>
            <person name="Bruttini M."/>
            <person name="Carapelli A."/>
            <person name="Frati F."/>
            <person name="Nardi F."/>
        </authorList>
    </citation>
    <scope>NUCLEOTIDE SEQUENCE [LARGE SCALE GENOMIC DNA]</scope>
    <source>
        <strain evidence="11">DMR45628</strain>
    </source>
</reference>
<accession>A0AAW1JK63</accession>